<dbReference type="OrthoDB" id="7775479at2"/>
<evidence type="ECO:0000313" key="1">
    <source>
        <dbReference type="EMBL" id="QEC56699.1"/>
    </source>
</evidence>
<sequence>MTPYANLNGNSGVRAYQVGTNLIDVQFSDWSVYRYTYSSTGANYIEEMKRLAIAGRGLNSFIGKYVKKNYAAKLR</sequence>
<proteinExistence type="predicted"/>
<protein>
    <recommendedName>
        <fullName evidence="3">KTSC domain-containing protein</fullName>
    </recommendedName>
</protein>
<evidence type="ECO:0000313" key="2">
    <source>
        <dbReference type="Proteomes" id="UP000321204"/>
    </source>
</evidence>
<evidence type="ECO:0008006" key="3">
    <source>
        <dbReference type="Google" id="ProtNLM"/>
    </source>
</evidence>
<keyword evidence="2" id="KW-1185">Reference proteome</keyword>
<organism evidence="1 2">
    <name type="scientific">Flavisolibacter ginsenosidimutans</name>
    <dbReference type="NCBI Taxonomy" id="661481"/>
    <lineage>
        <taxon>Bacteria</taxon>
        <taxon>Pseudomonadati</taxon>
        <taxon>Bacteroidota</taxon>
        <taxon>Chitinophagia</taxon>
        <taxon>Chitinophagales</taxon>
        <taxon>Chitinophagaceae</taxon>
        <taxon>Flavisolibacter</taxon>
    </lineage>
</organism>
<dbReference type="KEGG" id="fgg:FSB75_12590"/>
<dbReference type="EMBL" id="CP042433">
    <property type="protein sequence ID" value="QEC56699.1"/>
    <property type="molecule type" value="Genomic_DNA"/>
</dbReference>
<dbReference type="RefSeq" id="WP_146787954.1">
    <property type="nucleotide sequence ID" value="NZ_BAABIO010000003.1"/>
</dbReference>
<reference evidence="1 2" key="1">
    <citation type="journal article" date="2015" name="Int. J. Syst. Evol. Microbiol.">
        <title>Flavisolibacter ginsenosidimutans sp. nov., with ginsenoside-converting activity isolated from soil used for cultivating ginseng.</title>
        <authorList>
            <person name="Zhao Y."/>
            <person name="Liu Q."/>
            <person name="Kang M.S."/>
            <person name="Jin F."/>
            <person name="Yu H."/>
            <person name="Im W.T."/>
        </authorList>
    </citation>
    <scope>NUCLEOTIDE SEQUENCE [LARGE SCALE GENOMIC DNA]</scope>
    <source>
        <strain evidence="1 2">Gsoil 636</strain>
    </source>
</reference>
<gene>
    <name evidence="1" type="ORF">FSB75_12590</name>
</gene>
<dbReference type="Proteomes" id="UP000321204">
    <property type="component" value="Chromosome"/>
</dbReference>
<accession>A0A5B8UKJ7</accession>
<name>A0A5B8UKJ7_9BACT</name>
<dbReference type="AlphaFoldDB" id="A0A5B8UKJ7"/>